<dbReference type="Proteomes" id="UP001139263">
    <property type="component" value="Unassembled WGS sequence"/>
</dbReference>
<organism evidence="4 5">
    <name type="scientific">Sulfoacidibacillus ferrooxidans</name>
    <dbReference type="NCBI Taxonomy" id="2005001"/>
    <lineage>
        <taxon>Bacteria</taxon>
        <taxon>Bacillati</taxon>
        <taxon>Bacillota</taxon>
        <taxon>Bacilli</taxon>
        <taxon>Bacillales</taxon>
        <taxon>Alicyclobacillaceae</taxon>
        <taxon>Sulfoacidibacillus</taxon>
    </lineage>
</organism>
<dbReference type="RefSeq" id="WP_241714112.1">
    <property type="nucleotide sequence ID" value="NZ_JALBUF010000005.1"/>
</dbReference>
<gene>
    <name evidence="3 4" type="primary">cheD</name>
    <name evidence="4" type="ORF">MM817_01893</name>
</gene>
<evidence type="ECO:0000313" key="5">
    <source>
        <dbReference type="Proteomes" id="UP001139263"/>
    </source>
</evidence>
<comment type="function">
    <text evidence="3">Probably deamidates glutamine residues to glutamate on methyl-accepting chemotaxis receptors (MCPs), playing an important role in chemotaxis.</text>
</comment>
<protein>
    <recommendedName>
        <fullName evidence="3">Probable chemoreceptor glutamine deamidase CheD</fullName>
        <ecNumber evidence="3">3.5.1.44</ecNumber>
    </recommendedName>
</protein>
<dbReference type="InterPro" id="IPR011324">
    <property type="entry name" value="Cytotoxic_necrot_fac-like_cat"/>
</dbReference>
<dbReference type="SUPFAM" id="SSF64438">
    <property type="entry name" value="CNF1/YfiH-like putative cysteine hydrolases"/>
    <property type="match status" value="1"/>
</dbReference>
<proteinExistence type="inferred from homology"/>
<accession>A0A9X2ADM2</accession>
<dbReference type="InterPro" id="IPR038592">
    <property type="entry name" value="CheD-like_sf"/>
</dbReference>
<evidence type="ECO:0000256" key="2">
    <source>
        <dbReference type="ARBA" id="ARBA00022801"/>
    </source>
</evidence>
<dbReference type="Gene3D" id="3.30.1330.200">
    <property type="match status" value="1"/>
</dbReference>
<sequence length="157" mass="16699">MIHNVGMADAKVAKGDDTLRTLGLGSCVGLVLFDPSSQVAGLAHIMLPTSHGTTEDRFKYADTAVETLLGQLIEQGANRNHVRAKLAGGAQMFAFSTGMDLVRIGPRNVEAIIAQLVLLHIPIVGSDVGGHVGRTIQVQCDSGQIWIKTVLQGDRFI</sequence>
<dbReference type="EC" id="3.5.1.44" evidence="3"/>
<dbReference type="EMBL" id="JALBUF010000005">
    <property type="protein sequence ID" value="MCI0183610.1"/>
    <property type="molecule type" value="Genomic_DNA"/>
</dbReference>
<dbReference type="InterPro" id="IPR005659">
    <property type="entry name" value="Chemorcpt_Glu_NH3ase_CheD"/>
</dbReference>
<evidence type="ECO:0000256" key="3">
    <source>
        <dbReference type="HAMAP-Rule" id="MF_01440"/>
    </source>
</evidence>
<name>A0A9X2ADM2_9BACL</name>
<dbReference type="CDD" id="cd16352">
    <property type="entry name" value="CheD"/>
    <property type="match status" value="1"/>
</dbReference>
<reference evidence="4" key="1">
    <citation type="submission" date="2022-03" db="EMBL/GenBank/DDBJ databases">
        <title>Draft Genome Sequence of Firmicute Strain S0AB, a Heterotrophic Iron/Sulfur-Oxidizing Extreme Acidophile.</title>
        <authorList>
            <person name="Vergara E."/>
            <person name="Pakostova E."/>
            <person name="Johnson D.B."/>
            <person name="Holmes D.S."/>
        </authorList>
    </citation>
    <scope>NUCLEOTIDE SEQUENCE</scope>
    <source>
        <strain evidence="4">S0AB</strain>
    </source>
</reference>
<keyword evidence="2 3" id="KW-0378">Hydrolase</keyword>
<comment type="caution">
    <text evidence="4">The sequence shown here is derived from an EMBL/GenBank/DDBJ whole genome shotgun (WGS) entry which is preliminary data.</text>
</comment>
<dbReference type="GO" id="GO:0006935">
    <property type="term" value="P:chemotaxis"/>
    <property type="evidence" value="ECO:0007669"/>
    <property type="project" value="UniProtKB-UniRule"/>
</dbReference>
<dbReference type="PANTHER" id="PTHR35147:SF1">
    <property type="entry name" value="CHEMORECEPTOR GLUTAMINE DEAMIDASE CHED-RELATED"/>
    <property type="match status" value="1"/>
</dbReference>
<dbReference type="AlphaFoldDB" id="A0A9X2ADM2"/>
<evidence type="ECO:0000256" key="1">
    <source>
        <dbReference type="ARBA" id="ARBA00022500"/>
    </source>
</evidence>
<dbReference type="PANTHER" id="PTHR35147">
    <property type="entry name" value="CHEMORECEPTOR GLUTAMINE DEAMIDASE CHED-RELATED"/>
    <property type="match status" value="1"/>
</dbReference>
<comment type="similarity">
    <text evidence="3">Belongs to the CheD family.</text>
</comment>
<keyword evidence="5" id="KW-1185">Reference proteome</keyword>
<dbReference type="Pfam" id="PF03975">
    <property type="entry name" value="CheD"/>
    <property type="match status" value="1"/>
</dbReference>
<comment type="catalytic activity">
    <reaction evidence="3">
        <text>L-glutaminyl-[protein] + H2O = L-glutamyl-[protein] + NH4(+)</text>
        <dbReference type="Rhea" id="RHEA:16441"/>
        <dbReference type="Rhea" id="RHEA-COMP:10207"/>
        <dbReference type="Rhea" id="RHEA-COMP:10208"/>
        <dbReference type="ChEBI" id="CHEBI:15377"/>
        <dbReference type="ChEBI" id="CHEBI:28938"/>
        <dbReference type="ChEBI" id="CHEBI:29973"/>
        <dbReference type="ChEBI" id="CHEBI:30011"/>
        <dbReference type="EC" id="3.5.1.44"/>
    </reaction>
</comment>
<keyword evidence="1 3" id="KW-0145">Chemotaxis</keyword>
<evidence type="ECO:0000313" key="4">
    <source>
        <dbReference type="EMBL" id="MCI0183610.1"/>
    </source>
</evidence>
<dbReference type="GO" id="GO:0050568">
    <property type="term" value="F:protein-glutamine glutaminase activity"/>
    <property type="evidence" value="ECO:0007669"/>
    <property type="project" value="UniProtKB-UniRule"/>
</dbReference>
<dbReference type="HAMAP" id="MF_01440">
    <property type="entry name" value="CheD"/>
    <property type="match status" value="1"/>
</dbReference>